<name>A0A381UWI5_9ZZZZ</name>
<dbReference type="InterPro" id="IPR022454">
    <property type="entry name" value="CHP03883_F420-assoc"/>
</dbReference>
<dbReference type="Pfam" id="PF10103">
    <property type="entry name" value="Zincin_2"/>
    <property type="match status" value="1"/>
</dbReference>
<evidence type="ECO:0008006" key="2">
    <source>
        <dbReference type="Google" id="ProtNLM"/>
    </source>
</evidence>
<dbReference type="PANTHER" id="PTHR39420:SF1">
    <property type="entry name" value="HYDROLASE"/>
    <property type="match status" value="1"/>
</dbReference>
<dbReference type="InterPro" id="IPR018766">
    <property type="entry name" value="Zinicin_2"/>
</dbReference>
<accession>A0A381UWI5</accession>
<dbReference type="AlphaFoldDB" id="A0A381UWI5"/>
<dbReference type="NCBIfam" id="TIGR03624">
    <property type="entry name" value="putative hydrolase"/>
    <property type="match status" value="1"/>
</dbReference>
<reference evidence="1" key="1">
    <citation type="submission" date="2018-05" db="EMBL/GenBank/DDBJ databases">
        <authorList>
            <person name="Lanie J.A."/>
            <person name="Ng W.-L."/>
            <person name="Kazmierczak K.M."/>
            <person name="Andrzejewski T.M."/>
            <person name="Davidsen T.M."/>
            <person name="Wayne K.J."/>
            <person name="Tettelin H."/>
            <person name="Glass J.I."/>
            <person name="Rusch D."/>
            <person name="Podicherti R."/>
            <person name="Tsui H.-C.T."/>
            <person name="Winkler M.E."/>
        </authorList>
    </citation>
    <scope>NUCLEOTIDE SEQUENCE</scope>
</reference>
<dbReference type="Gene3D" id="1.20.150.30">
    <property type="entry name" value="Zincin-like metallopeptidase, N-terminal domain"/>
    <property type="match status" value="1"/>
</dbReference>
<dbReference type="PANTHER" id="PTHR39420">
    <property type="match status" value="1"/>
</dbReference>
<sequence length="362" mass="39070">MHTMNESFVDWDLAERVAIRVADRAPFGGAHHLDGLTAEFDGHTARAEDLVAATTGLRALTGDARARVVGRTDWIRANLASLQRLLRPLIAKMAEDPDEGPSSVTARVGAVELGAMLGWMSTRVLGQYDLLVLEDEAAEDQDIVYYVGPNLVALERRYAFHAPDFHLWLALHEVTHRAQFMGVPWMREHYLGLVGSLLDGAEPESFDLVAALRSMAARRRSGGQESGGGVLGAISSPEQQATMDRIAGLMSLLEGHGDVTMGRAGDGVVTGADRFARVMADRRRSGSGVTKLFQRLVGLEAKLAQYAQGEAFIAAVEAHGGTGLLDRVWEDPGHLPDLAEIREPGLWIGRMTPRPAAEPAAG</sequence>
<dbReference type="InterPro" id="IPR042271">
    <property type="entry name" value="Zinicin_2_N"/>
</dbReference>
<organism evidence="1">
    <name type="scientific">marine metagenome</name>
    <dbReference type="NCBI Taxonomy" id="408172"/>
    <lineage>
        <taxon>unclassified sequences</taxon>
        <taxon>metagenomes</taxon>
        <taxon>ecological metagenomes</taxon>
    </lineage>
</organism>
<protein>
    <recommendedName>
        <fullName evidence="2">Coenzyme F420 biosynthesis-associated protein</fullName>
    </recommendedName>
</protein>
<dbReference type="NCBIfam" id="TIGR03883">
    <property type="entry name" value="DUF2342_F420"/>
    <property type="match status" value="1"/>
</dbReference>
<gene>
    <name evidence="1" type="ORF">METZ01_LOCUS84822</name>
</gene>
<proteinExistence type="predicted"/>
<evidence type="ECO:0000313" key="1">
    <source>
        <dbReference type="EMBL" id="SVA31968.1"/>
    </source>
</evidence>
<dbReference type="EMBL" id="UINC01007198">
    <property type="protein sequence ID" value="SVA31968.1"/>
    <property type="molecule type" value="Genomic_DNA"/>
</dbReference>
<dbReference type="SUPFAM" id="SSF55486">
    <property type="entry name" value="Metalloproteases ('zincins'), catalytic domain"/>
    <property type="match status" value="1"/>
</dbReference>